<dbReference type="Pfam" id="PF12833">
    <property type="entry name" value="HTH_18"/>
    <property type="match status" value="1"/>
</dbReference>
<dbReference type="Gene3D" id="1.10.10.60">
    <property type="entry name" value="Homeodomain-like"/>
    <property type="match status" value="1"/>
</dbReference>
<dbReference type="InterPro" id="IPR018062">
    <property type="entry name" value="HTH_AraC-typ_CS"/>
</dbReference>
<dbReference type="Pfam" id="PF02311">
    <property type="entry name" value="AraC_binding"/>
    <property type="match status" value="1"/>
</dbReference>
<keyword evidence="2" id="KW-0805">Transcription regulation</keyword>
<dbReference type="InterPro" id="IPR009057">
    <property type="entry name" value="Homeodomain-like_sf"/>
</dbReference>
<sequence length="263" mass="29590">MTQGPHIHQPLDFETLPEPVFFFERVMPSDTIYPPQTHRWGEFVFSFQGVLELHAEGSLFRVPPNHGLWHPPETEHRGGNRNASLHCSLYIDPTLAEAKGLPGTTCALTINAMVRAMLNHLRINPPQTPYTVQESRLLDVVVDQLSEAPCAGSYLPTSNDPALSKVQAYLEDHPGENCSVRELAERFGTTERTLARKAQRDLGMPLSEWRQRLKVVRAMPMLQAGVTVENIALDLGYSTASAFIAMFRRLLNMTPDEYRKNAE</sequence>
<dbReference type="SUPFAM" id="SSF51182">
    <property type="entry name" value="RmlC-like cupins"/>
    <property type="match status" value="1"/>
</dbReference>
<dbReference type="InterPro" id="IPR003313">
    <property type="entry name" value="AraC-bd"/>
</dbReference>
<dbReference type="InterPro" id="IPR011051">
    <property type="entry name" value="RmlC_Cupin_sf"/>
</dbReference>
<evidence type="ECO:0000256" key="2">
    <source>
        <dbReference type="ARBA" id="ARBA00023015"/>
    </source>
</evidence>
<evidence type="ECO:0000256" key="5">
    <source>
        <dbReference type="ARBA" id="ARBA00023163"/>
    </source>
</evidence>
<dbReference type="CDD" id="cd06124">
    <property type="entry name" value="cupin_NimR-like_N"/>
    <property type="match status" value="1"/>
</dbReference>
<protein>
    <submittedName>
        <fullName evidence="7">Helix-turn-helix transcriptional regulator</fullName>
    </submittedName>
</protein>
<evidence type="ECO:0000259" key="6">
    <source>
        <dbReference type="PROSITE" id="PS01124"/>
    </source>
</evidence>
<dbReference type="GO" id="GO:0043565">
    <property type="term" value="F:sequence-specific DNA binding"/>
    <property type="evidence" value="ECO:0007669"/>
    <property type="project" value="InterPro"/>
</dbReference>
<reference evidence="7" key="1">
    <citation type="submission" date="2020-10" db="EMBL/GenBank/DDBJ databases">
        <title>Bacterium isolated from coastal waters sediment.</title>
        <authorList>
            <person name="Chen R.-J."/>
            <person name="Lu D.-C."/>
            <person name="Zhu K.-L."/>
            <person name="Du Z.-J."/>
        </authorList>
    </citation>
    <scope>NUCLEOTIDE SEQUENCE</scope>
    <source>
        <strain evidence="7">N1Y112</strain>
    </source>
</reference>
<evidence type="ECO:0000313" key="7">
    <source>
        <dbReference type="EMBL" id="MBE9398708.1"/>
    </source>
</evidence>
<keyword evidence="1" id="KW-0678">Repressor</keyword>
<dbReference type="InterPro" id="IPR018060">
    <property type="entry name" value="HTH_AraC"/>
</dbReference>
<keyword evidence="3" id="KW-0238">DNA-binding</keyword>
<dbReference type="GO" id="GO:0003700">
    <property type="term" value="F:DNA-binding transcription factor activity"/>
    <property type="evidence" value="ECO:0007669"/>
    <property type="project" value="InterPro"/>
</dbReference>
<dbReference type="PROSITE" id="PS00041">
    <property type="entry name" value="HTH_ARAC_FAMILY_1"/>
    <property type="match status" value="1"/>
</dbReference>
<dbReference type="PRINTS" id="PR00032">
    <property type="entry name" value="HTHARAC"/>
</dbReference>
<gene>
    <name evidence="7" type="ORF">IOQ59_15725</name>
</gene>
<accession>A0A8J7FJ04</accession>
<dbReference type="AlphaFoldDB" id="A0A8J7FJ04"/>
<dbReference type="FunFam" id="1.10.10.60:FF:000132">
    <property type="entry name" value="AraC family transcriptional regulator"/>
    <property type="match status" value="1"/>
</dbReference>
<feature type="domain" description="HTH araC/xylS-type" evidence="6">
    <location>
        <begin position="164"/>
        <end position="261"/>
    </location>
</feature>
<proteinExistence type="predicted"/>
<evidence type="ECO:0000256" key="1">
    <source>
        <dbReference type="ARBA" id="ARBA00022491"/>
    </source>
</evidence>
<organism evidence="7 8">
    <name type="scientific">Pontibacterium sinense</name>
    <dbReference type="NCBI Taxonomy" id="2781979"/>
    <lineage>
        <taxon>Bacteria</taxon>
        <taxon>Pseudomonadati</taxon>
        <taxon>Pseudomonadota</taxon>
        <taxon>Gammaproteobacteria</taxon>
        <taxon>Oceanospirillales</taxon>
        <taxon>Oceanospirillaceae</taxon>
        <taxon>Pontibacterium</taxon>
    </lineage>
</organism>
<dbReference type="InterPro" id="IPR020449">
    <property type="entry name" value="Tscrpt_reg_AraC-type_HTH"/>
</dbReference>
<dbReference type="PROSITE" id="PS01124">
    <property type="entry name" value="HTH_ARAC_FAMILY_2"/>
    <property type="match status" value="1"/>
</dbReference>
<keyword evidence="4" id="KW-0010">Activator</keyword>
<evidence type="ECO:0000313" key="8">
    <source>
        <dbReference type="Proteomes" id="UP000640333"/>
    </source>
</evidence>
<name>A0A8J7FJ04_9GAMM</name>
<dbReference type="PANTHER" id="PTHR11019">
    <property type="entry name" value="HTH-TYPE TRANSCRIPTIONAL REGULATOR NIMR"/>
    <property type="match status" value="1"/>
</dbReference>
<dbReference type="SUPFAM" id="SSF46689">
    <property type="entry name" value="Homeodomain-like"/>
    <property type="match status" value="2"/>
</dbReference>
<dbReference type="Proteomes" id="UP000640333">
    <property type="component" value="Unassembled WGS sequence"/>
</dbReference>
<evidence type="ECO:0000256" key="3">
    <source>
        <dbReference type="ARBA" id="ARBA00023125"/>
    </source>
</evidence>
<dbReference type="RefSeq" id="WP_193954402.1">
    <property type="nucleotide sequence ID" value="NZ_JADEYS010000017.1"/>
</dbReference>
<keyword evidence="5" id="KW-0804">Transcription</keyword>
<dbReference type="PANTHER" id="PTHR11019:SF190">
    <property type="entry name" value="ARAC-FAMILY REGULATORY PROTEIN"/>
    <property type="match status" value="1"/>
</dbReference>
<comment type="caution">
    <text evidence="7">The sequence shown here is derived from an EMBL/GenBank/DDBJ whole genome shotgun (WGS) entry which is preliminary data.</text>
</comment>
<evidence type="ECO:0000256" key="4">
    <source>
        <dbReference type="ARBA" id="ARBA00023159"/>
    </source>
</evidence>
<keyword evidence="8" id="KW-1185">Reference proteome</keyword>
<dbReference type="EMBL" id="JADEYS010000017">
    <property type="protein sequence ID" value="MBE9398708.1"/>
    <property type="molecule type" value="Genomic_DNA"/>
</dbReference>
<dbReference type="SMART" id="SM00342">
    <property type="entry name" value="HTH_ARAC"/>
    <property type="match status" value="1"/>
</dbReference>